<evidence type="ECO:0000259" key="3">
    <source>
        <dbReference type="PROSITE" id="PS50188"/>
    </source>
</evidence>
<accession>A0A8D0G744</accession>
<dbReference type="Pfam" id="PF13765">
    <property type="entry name" value="PRY"/>
    <property type="match status" value="1"/>
</dbReference>
<dbReference type="InterPro" id="IPR050143">
    <property type="entry name" value="TRIM/RBCC"/>
</dbReference>
<evidence type="ECO:0000313" key="4">
    <source>
        <dbReference type="Ensembl" id="ENSSPUP00000002851.1"/>
    </source>
</evidence>
<dbReference type="Gene3D" id="2.60.120.920">
    <property type="match status" value="1"/>
</dbReference>
<dbReference type="InterPro" id="IPR003877">
    <property type="entry name" value="SPRY_dom"/>
</dbReference>
<dbReference type="FunFam" id="2.60.120.920:FF:000004">
    <property type="entry name" value="Butyrophilin subfamily 1 member A1"/>
    <property type="match status" value="1"/>
</dbReference>
<evidence type="ECO:0000256" key="1">
    <source>
        <dbReference type="ARBA" id="ARBA00009651"/>
    </source>
</evidence>
<dbReference type="Ensembl" id="ENSSPUT00000003023.1">
    <property type="protein sequence ID" value="ENSSPUP00000002851.1"/>
    <property type="gene ID" value="ENSSPUG00000002217.1"/>
</dbReference>
<dbReference type="SMART" id="SM00589">
    <property type="entry name" value="PRY"/>
    <property type="match status" value="1"/>
</dbReference>
<dbReference type="InterPro" id="IPR013320">
    <property type="entry name" value="ConA-like_dom_sf"/>
</dbReference>
<organism evidence="4 5">
    <name type="scientific">Sphenodon punctatus</name>
    <name type="common">Tuatara</name>
    <name type="synonym">Hatteria punctata</name>
    <dbReference type="NCBI Taxonomy" id="8508"/>
    <lineage>
        <taxon>Eukaryota</taxon>
        <taxon>Metazoa</taxon>
        <taxon>Chordata</taxon>
        <taxon>Craniata</taxon>
        <taxon>Vertebrata</taxon>
        <taxon>Euteleostomi</taxon>
        <taxon>Lepidosauria</taxon>
        <taxon>Sphenodontia</taxon>
        <taxon>Sphenodontidae</taxon>
        <taxon>Sphenodon</taxon>
    </lineage>
</organism>
<keyword evidence="5" id="KW-1185">Reference proteome</keyword>
<dbReference type="InterPro" id="IPR043136">
    <property type="entry name" value="B30.2/SPRY_sf"/>
</dbReference>
<proteinExistence type="inferred from homology"/>
<protein>
    <recommendedName>
        <fullName evidence="3">B30.2/SPRY domain-containing protein</fullName>
    </recommendedName>
</protein>
<dbReference type="AlphaFoldDB" id="A0A8D0G744"/>
<comment type="function">
    <text evidence="2">Neurotoxin that produces dose-dependent hypolocomotion and hyperalgesia in mice. May directly act on the central nervous system, as it is 6500-fold more potent when administered intracerebroventricularly than intraperitoneal.</text>
</comment>
<dbReference type="OMA" id="WIPSILH"/>
<dbReference type="SMART" id="SM00449">
    <property type="entry name" value="SPRY"/>
    <property type="match status" value="1"/>
</dbReference>
<dbReference type="InterPro" id="IPR001870">
    <property type="entry name" value="B30.2/SPRY"/>
</dbReference>
<evidence type="ECO:0000256" key="2">
    <source>
        <dbReference type="ARBA" id="ARBA00034460"/>
    </source>
</evidence>
<feature type="domain" description="B30.2/SPRY" evidence="3">
    <location>
        <begin position="9"/>
        <end position="197"/>
    </location>
</feature>
<sequence>MCPDEITSLIIRLLSGWRNFVVPIERANVTLDPDTANHDLILSADRKNVIQGFMWQSLPNHPKRFDKERCVLGQEGFASGRHYWEVEVGGGGYWAVGVARESVERKGRFVFEPEEGIWAVEKCRVLYQALTTPETSLSLRKRPRKIGIYLDYEIALVAFHDVGHKAPIFTFQPAPFNGERVFPILEVGVGTWLRLCS</sequence>
<dbReference type="SUPFAM" id="SSF49899">
    <property type="entry name" value="Concanavalin A-like lectins/glucanases"/>
    <property type="match status" value="1"/>
</dbReference>
<dbReference type="PANTHER" id="PTHR24103">
    <property type="entry name" value="E3 UBIQUITIN-PROTEIN LIGASE TRIM"/>
    <property type="match status" value="1"/>
</dbReference>
<dbReference type="PRINTS" id="PR01407">
    <property type="entry name" value="BUTYPHLNCDUF"/>
</dbReference>
<name>A0A8D0G744_SPHPU</name>
<dbReference type="CDD" id="cd12888">
    <property type="entry name" value="SPRY_PRY_TRIM7_like"/>
    <property type="match status" value="1"/>
</dbReference>
<dbReference type="InterPro" id="IPR003879">
    <property type="entry name" value="Butyrophylin_SPRY"/>
</dbReference>
<dbReference type="InterPro" id="IPR006574">
    <property type="entry name" value="PRY"/>
</dbReference>
<dbReference type="GeneTree" id="ENSGT00940000153527"/>
<comment type="similarity">
    <text evidence="1">Belongs to the ohanin/vespryn family.</text>
</comment>
<dbReference type="Proteomes" id="UP000694392">
    <property type="component" value="Unplaced"/>
</dbReference>
<dbReference type="PROSITE" id="PS50188">
    <property type="entry name" value="B302_SPRY"/>
    <property type="match status" value="1"/>
</dbReference>
<reference evidence="4" key="1">
    <citation type="submission" date="2025-08" db="UniProtKB">
        <authorList>
            <consortium name="Ensembl"/>
        </authorList>
    </citation>
    <scope>IDENTIFICATION</scope>
</reference>
<evidence type="ECO:0000313" key="5">
    <source>
        <dbReference type="Proteomes" id="UP000694392"/>
    </source>
</evidence>
<dbReference type="Pfam" id="PF00622">
    <property type="entry name" value="SPRY"/>
    <property type="match status" value="1"/>
</dbReference>
<reference evidence="4" key="2">
    <citation type="submission" date="2025-09" db="UniProtKB">
        <authorList>
            <consortium name="Ensembl"/>
        </authorList>
    </citation>
    <scope>IDENTIFICATION</scope>
</reference>